<dbReference type="EMBL" id="CM042882">
    <property type="protein sequence ID" value="KAI4382057.1"/>
    <property type="molecule type" value="Genomic_DNA"/>
</dbReference>
<keyword evidence="2" id="KW-1185">Reference proteome</keyword>
<evidence type="ECO:0000313" key="1">
    <source>
        <dbReference type="EMBL" id="KAI4382057.1"/>
    </source>
</evidence>
<evidence type="ECO:0000313" key="2">
    <source>
        <dbReference type="Proteomes" id="UP001057402"/>
    </source>
</evidence>
<gene>
    <name evidence="1" type="ORF">MLD38_008065</name>
</gene>
<reference evidence="2" key="1">
    <citation type="journal article" date="2023" name="Front. Plant Sci.">
        <title>Chromosomal-level genome assembly of Melastoma candidum provides insights into trichome evolution.</title>
        <authorList>
            <person name="Zhong Y."/>
            <person name="Wu W."/>
            <person name="Sun C."/>
            <person name="Zou P."/>
            <person name="Liu Y."/>
            <person name="Dai S."/>
            <person name="Zhou R."/>
        </authorList>
    </citation>
    <scope>NUCLEOTIDE SEQUENCE [LARGE SCALE GENOMIC DNA]</scope>
</reference>
<name>A0ACB9S1M7_9MYRT</name>
<dbReference type="Proteomes" id="UP001057402">
    <property type="component" value="Chromosome 3"/>
</dbReference>
<accession>A0ACB9S1M7</accession>
<sequence>MHLLTIWRFSAHGERFSHDFKTLMVSLRDERTTKVRKASVLVHGETIAEFQDDVKSLRPTREVLKLEIVPGAGH</sequence>
<proteinExistence type="predicted"/>
<organism evidence="1 2">
    <name type="scientific">Melastoma candidum</name>
    <dbReference type="NCBI Taxonomy" id="119954"/>
    <lineage>
        <taxon>Eukaryota</taxon>
        <taxon>Viridiplantae</taxon>
        <taxon>Streptophyta</taxon>
        <taxon>Embryophyta</taxon>
        <taxon>Tracheophyta</taxon>
        <taxon>Spermatophyta</taxon>
        <taxon>Magnoliopsida</taxon>
        <taxon>eudicotyledons</taxon>
        <taxon>Gunneridae</taxon>
        <taxon>Pentapetalae</taxon>
        <taxon>rosids</taxon>
        <taxon>malvids</taxon>
        <taxon>Myrtales</taxon>
        <taxon>Melastomataceae</taxon>
        <taxon>Melastomatoideae</taxon>
        <taxon>Melastomateae</taxon>
        <taxon>Melastoma</taxon>
    </lineage>
</organism>
<protein>
    <submittedName>
        <fullName evidence="1">Uncharacterized protein</fullName>
    </submittedName>
</protein>
<comment type="caution">
    <text evidence="1">The sequence shown here is derived from an EMBL/GenBank/DDBJ whole genome shotgun (WGS) entry which is preliminary data.</text>
</comment>